<sequence>MSKIRYLFTLLVVSVSCKDINVALDDGQETEWEIAASQLPTKIALNGKSKSIVADWAAFNTFDASFDRMYDATYREDLVLIIEDLVENQKALESSTYPVEFDIPQVKGRQKVLKTFILKTKGDLEYRQDPKVSITEMIAAYNSFRNQLNVEVNNTLPEDLILNKAN</sequence>
<name>A0ABW3AZY3_9FLAO</name>
<accession>A0ABW3AZY3</accession>
<proteinExistence type="predicted"/>
<dbReference type="RefSeq" id="WP_379931838.1">
    <property type="nucleotide sequence ID" value="NZ_JBHTHY010000003.1"/>
</dbReference>
<gene>
    <name evidence="1" type="ORF">ACFQZJ_01715</name>
</gene>
<comment type="caution">
    <text evidence="1">The sequence shown here is derived from an EMBL/GenBank/DDBJ whole genome shotgun (WGS) entry which is preliminary data.</text>
</comment>
<keyword evidence="2" id="KW-1185">Reference proteome</keyword>
<evidence type="ECO:0000313" key="2">
    <source>
        <dbReference type="Proteomes" id="UP001597012"/>
    </source>
</evidence>
<dbReference type="PROSITE" id="PS51257">
    <property type="entry name" value="PROKAR_LIPOPROTEIN"/>
    <property type="match status" value="1"/>
</dbReference>
<dbReference type="Proteomes" id="UP001597012">
    <property type="component" value="Unassembled WGS sequence"/>
</dbReference>
<organism evidence="1 2">
    <name type="scientific">Maribacter chungangensis</name>
    <dbReference type="NCBI Taxonomy" id="1069117"/>
    <lineage>
        <taxon>Bacteria</taxon>
        <taxon>Pseudomonadati</taxon>
        <taxon>Bacteroidota</taxon>
        <taxon>Flavobacteriia</taxon>
        <taxon>Flavobacteriales</taxon>
        <taxon>Flavobacteriaceae</taxon>
        <taxon>Maribacter</taxon>
    </lineage>
</organism>
<reference evidence="2" key="1">
    <citation type="journal article" date="2019" name="Int. J. Syst. Evol. Microbiol.">
        <title>The Global Catalogue of Microorganisms (GCM) 10K type strain sequencing project: providing services to taxonomists for standard genome sequencing and annotation.</title>
        <authorList>
            <consortium name="The Broad Institute Genomics Platform"/>
            <consortium name="The Broad Institute Genome Sequencing Center for Infectious Disease"/>
            <person name="Wu L."/>
            <person name="Ma J."/>
        </authorList>
    </citation>
    <scope>NUCLEOTIDE SEQUENCE [LARGE SCALE GENOMIC DNA]</scope>
    <source>
        <strain evidence="2">CCUG 61948</strain>
    </source>
</reference>
<evidence type="ECO:0000313" key="1">
    <source>
        <dbReference type="EMBL" id="MFD0796161.1"/>
    </source>
</evidence>
<dbReference type="EMBL" id="JBHTHY010000003">
    <property type="protein sequence ID" value="MFD0796161.1"/>
    <property type="molecule type" value="Genomic_DNA"/>
</dbReference>
<protein>
    <submittedName>
        <fullName evidence="1">Uncharacterized protein</fullName>
    </submittedName>
</protein>